<protein>
    <submittedName>
        <fullName evidence="1">Uncharacterized protein</fullName>
    </submittedName>
</protein>
<gene>
    <name evidence="1" type="ORF">SAMN04489707_103536</name>
</gene>
<reference evidence="1 2" key="1">
    <citation type="submission" date="2016-10" db="EMBL/GenBank/DDBJ databases">
        <authorList>
            <person name="de Groot N.N."/>
        </authorList>
    </citation>
    <scope>NUCLEOTIDE SEQUENCE [LARGE SCALE GENOMIC DNA]</scope>
    <source>
        <strain evidence="1 2">R-24608</strain>
    </source>
</reference>
<name>A0A1I7K184_9BURK</name>
<keyword evidence="2" id="KW-1185">Reference proteome</keyword>
<sequence length="238" mass="25677">MRAPLLAGALFFAQTLQLIFQSIAHSCQLLQPACAFGGQCLDFSGAGVGKNRCREAVLGVAFLFEQRAAALVTACVVAVNIGVGLKNPAIFKIGFPIPFLKRQLSSLGRRWCGCTRSVTRRCSRSGLCQPAGGPHLDHTANTKAWRILKRCAAIIAHALVDGPRPINDNTQNACKSNHLQPHKTPIANSPRLVKVGTCAAGSPQNHWHTTWRLDQIRMAGYECWAAKPAAAPQSAIRH</sequence>
<dbReference type="EMBL" id="FPBX01000035">
    <property type="protein sequence ID" value="SFU91216.1"/>
    <property type="molecule type" value="Genomic_DNA"/>
</dbReference>
<proteinExistence type="predicted"/>
<evidence type="ECO:0000313" key="2">
    <source>
        <dbReference type="Proteomes" id="UP000183656"/>
    </source>
</evidence>
<dbReference type="Proteomes" id="UP000183656">
    <property type="component" value="Unassembled WGS sequence"/>
</dbReference>
<dbReference type="AlphaFoldDB" id="A0A1I7K184"/>
<evidence type="ECO:0000313" key="1">
    <source>
        <dbReference type="EMBL" id="SFU91216.1"/>
    </source>
</evidence>
<dbReference type="STRING" id="343013.SAMN04489707_103536"/>
<accession>A0A1I7K184</accession>
<organism evidence="1 2">
    <name type="scientific">Paenacidovorax caeni</name>
    <dbReference type="NCBI Taxonomy" id="343013"/>
    <lineage>
        <taxon>Bacteria</taxon>
        <taxon>Pseudomonadati</taxon>
        <taxon>Pseudomonadota</taxon>
        <taxon>Betaproteobacteria</taxon>
        <taxon>Burkholderiales</taxon>
        <taxon>Comamonadaceae</taxon>
        <taxon>Paenacidovorax</taxon>
    </lineage>
</organism>